<evidence type="ECO:0000259" key="8">
    <source>
        <dbReference type="Pfam" id="PF12340"/>
    </source>
</evidence>
<dbReference type="GO" id="GO:0004843">
    <property type="term" value="F:cysteine-type deubiquitinase activity"/>
    <property type="evidence" value="ECO:0007669"/>
    <property type="project" value="UniProtKB-EC"/>
</dbReference>
<evidence type="ECO:0000256" key="3">
    <source>
        <dbReference type="ARBA" id="ARBA00022670"/>
    </source>
</evidence>
<feature type="domain" description="DUF3645" evidence="9">
    <location>
        <begin position="2286"/>
        <end position="2319"/>
    </location>
</feature>
<evidence type="ECO:0000256" key="5">
    <source>
        <dbReference type="ARBA" id="ARBA00022801"/>
    </source>
</evidence>
<dbReference type="EMBL" id="ML995833">
    <property type="protein sequence ID" value="KAF2769520.1"/>
    <property type="molecule type" value="Genomic_DNA"/>
</dbReference>
<dbReference type="PANTHER" id="PTHR13367">
    <property type="entry name" value="UBIQUITIN THIOESTERASE"/>
    <property type="match status" value="1"/>
</dbReference>
<feature type="domain" description="DUF3638" evidence="8">
    <location>
        <begin position="1939"/>
        <end position="2162"/>
    </location>
</feature>
<feature type="compositionally biased region" description="Basic and acidic residues" evidence="7">
    <location>
        <begin position="115"/>
        <end position="124"/>
    </location>
</feature>
<keyword evidence="6" id="KW-0788">Thiol protease</keyword>
<evidence type="ECO:0000256" key="4">
    <source>
        <dbReference type="ARBA" id="ARBA00022786"/>
    </source>
</evidence>
<feature type="region of interest" description="Disordered" evidence="7">
    <location>
        <begin position="101"/>
        <end position="124"/>
    </location>
</feature>
<dbReference type="PANTHER" id="PTHR13367:SF34">
    <property type="match status" value="1"/>
</dbReference>
<keyword evidence="5" id="KW-0378">Hydrolase</keyword>
<accession>A0A6G1LA56</accession>
<evidence type="ECO:0000256" key="1">
    <source>
        <dbReference type="ARBA" id="ARBA00000707"/>
    </source>
</evidence>
<feature type="region of interest" description="Disordered" evidence="7">
    <location>
        <begin position="2752"/>
        <end position="2782"/>
    </location>
</feature>
<keyword evidence="12" id="KW-1185">Reference proteome</keyword>
<dbReference type="InterPro" id="IPR022105">
    <property type="entry name" value="DUF3645"/>
</dbReference>
<keyword evidence="4" id="KW-0833">Ubl conjugation pathway</keyword>
<evidence type="ECO:0000256" key="6">
    <source>
        <dbReference type="ARBA" id="ARBA00022807"/>
    </source>
</evidence>
<dbReference type="InterPro" id="IPR022099">
    <property type="entry name" value="DUF3638"/>
</dbReference>
<dbReference type="InterPro" id="IPR051346">
    <property type="entry name" value="OTU_Deubiquitinase"/>
</dbReference>
<evidence type="ECO:0000313" key="12">
    <source>
        <dbReference type="Proteomes" id="UP000799436"/>
    </source>
</evidence>
<sequence>MPPVVTVDLNHLDAAERGSIDQGLFLLSTLAATDEDAIAQNLSGLRSGQTMFELSPENHAVYSTTGRLIRTFPAAAVAVDATRLRQSDFAVMISNTLTTMSNQSVPDMQPKSKKSGRDHTEKRDTAHPAIVSELFFGMLEGMRKTHEGSTISKNTRDEVLWEDALLPWRRSPVWLLIRVALQLIVVRSKNGSHVLYKKAMAFIMSHILHLSESRGLPADLIYIMNTKIDQRRQKLLAMESSLSQDPVLIEIGRTLQASNTGISDRWADIQVHDARKVNLEALQSLKFEEDTAVTLPKLDQHIVQLRNRLSSDAGSNFVPSTKLQHMNRKSLPVLPSGAIDFFKAANVQQFEQWVAEHLDQWRINNPGDACAGLCRSIKDYHRVGVQLYANNPEGNSVMLLTILELWKACDQAALDACPLLNDYADGIATAALQNFLLPSIDQMERLSRVEQYLVARKARSTYASDLLFDLRNDASFANRFYDQSPQHQMLRDSIVSHAEEARAQKLAELQAKKAEYHRLNTLHRQHQCEYITEVIDSWCDPPETRTRHSNRCQRCRYASERDRLSIKIFEWPLPARKSEEKTVTFELDCPEWFVHWRETRMFILHEVLKGKRQRHALRSSYKLSSNDPHLMTHYRSVVARTGLLSEDKPAVVTHYRKKTGVHILTESEVCVPNGLRYRYYDSSTDALVGEFAFGNDIVLACTYTLPNRAQALQRFILRPASAPDGEPPNAVIAASSDACPDHMSLEEYRELSTLPLGHRIQWSNIRLQLAMSGVDFKKPETVLVILQCIYQAGPRSEDYQVLRKSHADFLADSEALSVLEVLGSALQRIKKNWESAPALSLFVAIATRVLSLNATAKDASLRFLKAARDVAFGWIHALRDCAFRADDYTEQILFVSKSVEVALICACTFNVDDRYLDEILETAGDTAILVQASIAVHEGSCSRPGWKSDDGLLHLRFQRLLHRSYQILGRNQAGIDAAIKETWPGYVPGTGGWLPVAEHWLTTTSTPSDGSGRSMRVDYDLISGELLVDGLPLDTPPQSYRDQALYKTLFGSSVVEVMPSSSAGFTFTAKRTWGGCIVQLGMFNGQITIRATKNGSAFETMPSSLLQQKYPRHFLEDFVLWYNLNDGTVELRPIDEPWRSDHAAKWTLRPASADSLWKLMRDGACVLGIGSQTAQAMSRVLEPLAEPMDMHCVLKTERTCLEVDIPSLRLSFHLWEKSSLLLSREYRPMAVDHDQSLGTLIGFSNKLVLKSPRDSDRTVLILESSLTYSKREDHVFCHVVKRAGSKVHALGIDGLLHRLQDNGDIGCRLYVAYLHALTSHSLPDPLLRRTGTEEALTILRSKATESFERLSQSEVDLLSKISDLSPGRRYYPAHERVMQQVEWDHRISFMSQHGDFPVVVSGLMQISEFYQIFSSDTGSSISSSKVIEESLHLRDTMRSSTFRISGFGAEDHTVVYDVPYAARDRGIQSPRALKVATMSGLFLREGDASDSAMPLYVDLWNTIQVVAEVHGPSLRIEAASISYQSELLETGYRDSVSRLPSLHRWLKNERDLQEHKFGVGMWLSTLAFANDADMVFLQVLVLAFKSAKVAAINPPQANLFKVGSGLVCNKDAIKDLMKKHLRKYDSCPEFSLPRHRNELSIEWDNRRLNAWRRSSNAAIDRVSNALVAQWRCEVPTDPNVSDASKYIDMASAMLGVRDRFQTLYNNRLLKVYLEEIQEAIHSLPKEAVLLPMLGVQASVPPQRFCGFISERDLFAWPPPSISRACFSLDISHAEKPTSTPQHENQMLRSLIEKIRLVFGHSRYEANYLCDLDERLDALIQSENTGMLSAVSPTSEAVAKHLLDCRQLLQSIYESLASAVQSTPVIRGASEVQRLPRISPALFLRQLAHDRYPSLSEGWRQSLVAYGLALTAVQRAERLVRLTRTCSPEDLLKEFLNAGHTNWDPLDNPERLLVEVESGIMIREVQQEIADEVCNPSSNSSNAVMQLNMGEGKSSVIVPISAAHLADGSQLVRVVTGKPQSRQMAQMLISKFGGLVHRRIYYMPFSRSIRLTTSTAEALSLMLHECMRTGGILLVQPEHILSFQLMALESYINDHEEVGKSVMTMLDFLDCHSRDIVDESDDNFSVRFELVYTIGMQQPTELSPDRWLLLQQVLGIMRSVIPEVLLQFPDCIELTDGPPGSFPRIRILAEAGGDLLIQLLAKRICETRLHGFQVAKESQHYREAICKYITQRSVSETDQRTVEEGQMWSDTIRPKLLVLRGLLACGVLAFAFGQKRWRVDYGFASTSRSPPTRLAVPYRAKDSPAPRSEFSHPDVVMVLTSLSYYYHGLGDDDLFAAFQHIMNSDQRDMEYQEWIKDLDSLPTAFRQLQGVNLKDKTQCIRELFPSLRKGKAVVDYFLSHFVFPKEMKEFPHKLSASGWDLGKRKSGSMLTTGFSGTNDARELLPLDVAYLDLPNQKHTNATVLRHLLRPENSVHVMPVATKAASDAEYLLRTVLDLDPPVQVILDVGAQILELDNLGVARAWLKAHPSDGVEAVIFVDNNHDICVVDRQGRVDLLRTSSYQSRMDSCLVFLDEAHTRGIDLELPHYFRAAVTCGPRLAKDRLVQACMRLRKLGHGQTVIFCVPDDVHHKIRQIYVKPREVEIDVSDILAWSISETFFDIRRSMPLWALQGERFVRHDRLWTKAQLEPNHTSLSQTDALEFLEQEAQTIADRYHPSSHQALTARLMSDIDPRVQCIAARCRQIGDSQQDSAGFLEEQERELSPEIEQERQIQRAPPAQPAKHRLRPDVRAFARTGKRVSTSSAYAPAFSLFGKTRAQDFFTTNLMQHCGSLLATMDYWVTIAGENAASKVDDFVRSVQWVLTSCAKGTNVVDCALIISPYEANELYHDMKTSSGAALHLYKPRVNSGYASMDNLDFHTISARNTRSILFPRMLAAQLNMFSGQLYLTGYEDYLETCKLLGLSGAAAKTETDKRTHDDAIDEMGEADSQRDSMRRINFLSAVMSIRRPEDNISKTDIGALLDGKVFCHGDFDREARSPGPSGQ</sequence>
<dbReference type="Proteomes" id="UP000799436">
    <property type="component" value="Unassembled WGS sequence"/>
</dbReference>
<comment type="catalytic activity">
    <reaction evidence="1">
        <text>Thiol-dependent hydrolysis of ester, thioester, amide, peptide and isopeptide bonds formed by the C-terminal Gly of ubiquitin (a 76-residue protein attached to proteins as an intracellular targeting signal).</text>
        <dbReference type="EC" id="3.4.19.12"/>
    </reaction>
</comment>
<dbReference type="Pfam" id="PF12340">
    <property type="entry name" value="DUF3638"/>
    <property type="match status" value="1"/>
</dbReference>
<feature type="domain" description="DUF6606" evidence="10">
    <location>
        <begin position="51"/>
        <end position="209"/>
    </location>
</feature>
<dbReference type="GO" id="GO:0006508">
    <property type="term" value="P:proteolysis"/>
    <property type="evidence" value="ECO:0007669"/>
    <property type="project" value="UniProtKB-KW"/>
</dbReference>
<feature type="compositionally biased region" description="Basic and acidic residues" evidence="7">
    <location>
        <begin position="2758"/>
        <end position="2770"/>
    </location>
</feature>
<evidence type="ECO:0000259" key="9">
    <source>
        <dbReference type="Pfam" id="PF12359"/>
    </source>
</evidence>
<proteinExistence type="predicted"/>
<evidence type="ECO:0000256" key="7">
    <source>
        <dbReference type="SAM" id="MobiDB-lite"/>
    </source>
</evidence>
<reference evidence="11" key="1">
    <citation type="journal article" date="2020" name="Stud. Mycol.">
        <title>101 Dothideomycetes genomes: a test case for predicting lifestyles and emergence of pathogens.</title>
        <authorList>
            <person name="Haridas S."/>
            <person name="Albert R."/>
            <person name="Binder M."/>
            <person name="Bloem J."/>
            <person name="Labutti K."/>
            <person name="Salamov A."/>
            <person name="Andreopoulos B."/>
            <person name="Baker S."/>
            <person name="Barry K."/>
            <person name="Bills G."/>
            <person name="Bluhm B."/>
            <person name="Cannon C."/>
            <person name="Castanera R."/>
            <person name="Culley D."/>
            <person name="Daum C."/>
            <person name="Ezra D."/>
            <person name="Gonzalez J."/>
            <person name="Henrissat B."/>
            <person name="Kuo A."/>
            <person name="Liang C."/>
            <person name="Lipzen A."/>
            <person name="Lutzoni F."/>
            <person name="Magnuson J."/>
            <person name="Mondo S."/>
            <person name="Nolan M."/>
            <person name="Ohm R."/>
            <person name="Pangilinan J."/>
            <person name="Park H.-J."/>
            <person name="Ramirez L."/>
            <person name="Alfaro M."/>
            <person name="Sun H."/>
            <person name="Tritt A."/>
            <person name="Yoshinaga Y."/>
            <person name="Zwiers L.-H."/>
            <person name="Turgeon B."/>
            <person name="Goodwin S."/>
            <person name="Spatafora J."/>
            <person name="Crous P."/>
            <person name="Grigoriev I."/>
        </authorList>
    </citation>
    <scope>NUCLEOTIDE SEQUENCE</scope>
    <source>
        <strain evidence="11">CBS 116005</strain>
    </source>
</reference>
<gene>
    <name evidence="11" type="ORF">EJ03DRAFT_362265</name>
</gene>
<name>A0A6G1LA56_9PEZI</name>
<dbReference type="EC" id="3.4.19.12" evidence="2"/>
<dbReference type="InterPro" id="IPR046541">
    <property type="entry name" value="DUF6606"/>
</dbReference>
<protein>
    <recommendedName>
        <fullName evidence="2">ubiquitinyl hydrolase 1</fullName>
        <ecNumber evidence="2">3.4.19.12</ecNumber>
    </recommendedName>
</protein>
<dbReference type="OrthoDB" id="3182339at2759"/>
<organism evidence="11 12">
    <name type="scientific">Teratosphaeria nubilosa</name>
    <dbReference type="NCBI Taxonomy" id="161662"/>
    <lineage>
        <taxon>Eukaryota</taxon>
        <taxon>Fungi</taxon>
        <taxon>Dikarya</taxon>
        <taxon>Ascomycota</taxon>
        <taxon>Pezizomycotina</taxon>
        <taxon>Dothideomycetes</taxon>
        <taxon>Dothideomycetidae</taxon>
        <taxon>Mycosphaerellales</taxon>
        <taxon>Teratosphaeriaceae</taxon>
        <taxon>Teratosphaeria</taxon>
    </lineage>
</organism>
<evidence type="ECO:0000313" key="11">
    <source>
        <dbReference type="EMBL" id="KAF2769520.1"/>
    </source>
</evidence>
<keyword evidence="3" id="KW-0645">Protease</keyword>
<dbReference type="Pfam" id="PF20255">
    <property type="entry name" value="DUF6606"/>
    <property type="match status" value="1"/>
</dbReference>
<evidence type="ECO:0000256" key="2">
    <source>
        <dbReference type="ARBA" id="ARBA00012759"/>
    </source>
</evidence>
<evidence type="ECO:0000259" key="10">
    <source>
        <dbReference type="Pfam" id="PF20255"/>
    </source>
</evidence>
<dbReference type="Pfam" id="PF12359">
    <property type="entry name" value="DUF3645"/>
    <property type="match status" value="1"/>
</dbReference>